<proteinExistence type="predicted"/>
<feature type="transmembrane region" description="Helical" evidence="1">
    <location>
        <begin position="141"/>
        <end position="161"/>
    </location>
</feature>
<comment type="caution">
    <text evidence="2">The sequence shown here is derived from an EMBL/GenBank/DDBJ whole genome shotgun (WGS) entry which is preliminary data.</text>
</comment>
<dbReference type="EMBL" id="JBHSMQ010000008">
    <property type="protein sequence ID" value="MFC5456995.1"/>
    <property type="molecule type" value="Genomic_DNA"/>
</dbReference>
<organism evidence="2 3">
    <name type="scientific">Prosthecobacter fluviatilis</name>
    <dbReference type="NCBI Taxonomy" id="445931"/>
    <lineage>
        <taxon>Bacteria</taxon>
        <taxon>Pseudomonadati</taxon>
        <taxon>Verrucomicrobiota</taxon>
        <taxon>Verrucomicrobiia</taxon>
        <taxon>Verrucomicrobiales</taxon>
        <taxon>Verrucomicrobiaceae</taxon>
        <taxon>Prosthecobacter</taxon>
    </lineage>
</organism>
<name>A0ABW0KU22_9BACT</name>
<feature type="transmembrane region" description="Helical" evidence="1">
    <location>
        <begin position="236"/>
        <end position="254"/>
    </location>
</feature>
<sequence length="260" mass="29796">MEFSRRIVITDVVIDEKSVVDLIEICLEQRPTRRENKWEHRFSCEISYYGGSEVRFDESPRKFTDYFDKPVQGLSLTIQSQLKSGSRFISLALNHGEAGYKTTAISITGEDENWVNSTYTQLSDWLKHTPSQFTWISKKRFWLIQVLAPPFGYIIFTKFYWLTKSLEGATVSAAKVADASWTPGRITMLIATIWITGIVPAAILLDQLKSLWPSVELNLGPRHLLKHIYERKKWELISAMIVLPVLGGFVYDIVKLAFGL</sequence>
<keyword evidence="1" id="KW-1133">Transmembrane helix</keyword>
<evidence type="ECO:0000313" key="2">
    <source>
        <dbReference type="EMBL" id="MFC5456995.1"/>
    </source>
</evidence>
<dbReference type="Proteomes" id="UP001596052">
    <property type="component" value="Unassembled WGS sequence"/>
</dbReference>
<reference evidence="3" key="1">
    <citation type="journal article" date="2019" name="Int. J. Syst. Evol. Microbiol.">
        <title>The Global Catalogue of Microorganisms (GCM) 10K type strain sequencing project: providing services to taxonomists for standard genome sequencing and annotation.</title>
        <authorList>
            <consortium name="The Broad Institute Genomics Platform"/>
            <consortium name="The Broad Institute Genome Sequencing Center for Infectious Disease"/>
            <person name="Wu L."/>
            <person name="Ma J."/>
        </authorList>
    </citation>
    <scope>NUCLEOTIDE SEQUENCE [LARGE SCALE GENOMIC DNA]</scope>
    <source>
        <strain evidence="3">CGMCC 4.1469</strain>
    </source>
</reference>
<keyword evidence="1" id="KW-0812">Transmembrane</keyword>
<evidence type="ECO:0000256" key="1">
    <source>
        <dbReference type="SAM" id="Phobius"/>
    </source>
</evidence>
<feature type="transmembrane region" description="Helical" evidence="1">
    <location>
        <begin position="186"/>
        <end position="205"/>
    </location>
</feature>
<protein>
    <submittedName>
        <fullName evidence="2">Uncharacterized protein</fullName>
    </submittedName>
</protein>
<accession>A0ABW0KU22</accession>
<evidence type="ECO:0000313" key="3">
    <source>
        <dbReference type="Proteomes" id="UP001596052"/>
    </source>
</evidence>
<keyword evidence="3" id="KW-1185">Reference proteome</keyword>
<keyword evidence="1" id="KW-0472">Membrane</keyword>
<dbReference type="RefSeq" id="WP_377169822.1">
    <property type="nucleotide sequence ID" value="NZ_JBHSMQ010000008.1"/>
</dbReference>
<gene>
    <name evidence="2" type="ORF">ACFQDI_19165</name>
</gene>